<dbReference type="Pfam" id="PF13976">
    <property type="entry name" value="gag_pre-integrs"/>
    <property type="match status" value="1"/>
</dbReference>
<feature type="coiled-coil region" evidence="2">
    <location>
        <begin position="625"/>
        <end position="658"/>
    </location>
</feature>
<dbReference type="InterPro" id="IPR012337">
    <property type="entry name" value="RNaseH-like_sf"/>
</dbReference>
<comment type="caution">
    <text evidence="5">The sequence shown here is derived from an EMBL/GenBank/DDBJ whole genome shotgun (WGS) entry which is preliminary data.</text>
</comment>
<evidence type="ECO:0000256" key="1">
    <source>
        <dbReference type="ARBA" id="ARBA00022670"/>
    </source>
</evidence>
<evidence type="ECO:0000256" key="2">
    <source>
        <dbReference type="SAM" id="Coils"/>
    </source>
</evidence>
<dbReference type="GO" id="GO:0003676">
    <property type="term" value="F:nucleic acid binding"/>
    <property type="evidence" value="ECO:0007669"/>
    <property type="project" value="InterPro"/>
</dbReference>
<proteinExistence type="predicted"/>
<dbReference type="InterPro" id="IPR036397">
    <property type="entry name" value="RNaseH_sf"/>
</dbReference>
<dbReference type="Gene3D" id="3.30.420.10">
    <property type="entry name" value="Ribonuclease H-like superfamily/Ribonuclease H"/>
    <property type="match status" value="1"/>
</dbReference>
<keyword evidence="1" id="KW-0378">Hydrolase</keyword>
<reference evidence="5 6" key="1">
    <citation type="journal article" date="2021" name="Commun. Biol.">
        <title>The genome of Shorea leprosula (Dipterocarpaceae) highlights the ecological relevance of drought in aseasonal tropical rainforests.</title>
        <authorList>
            <person name="Ng K.K.S."/>
            <person name="Kobayashi M.J."/>
            <person name="Fawcett J.A."/>
            <person name="Hatakeyama M."/>
            <person name="Paape T."/>
            <person name="Ng C.H."/>
            <person name="Ang C.C."/>
            <person name="Tnah L.H."/>
            <person name="Lee C.T."/>
            <person name="Nishiyama T."/>
            <person name="Sese J."/>
            <person name="O'Brien M.J."/>
            <person name="Copetti D."/>
            <person name="Mohd Noor M.I."/>
            <person name="Ong R.C."/>
            <person name="Putra M."/>
            <person name="Sireger I.Z."/>
            <person name="Indrioko S."/>
            <person name="Kosugi Y."/>
            <person name="Izuno A."/>
            <person name="Isagi Y."/>
            <person name="Lee S.L."/>
            <person name="Shimizu K.K."/>
        </authorList>
    </citation>
    <scope>NUCLEOTIDE SEQUENCE [LARGE SCALE GENOMIC DNA]</scope>
    <source>
        <strain evidence="5">214</strain>
    </source>
</reference>
<keyword evidence="2" id="KW-0175">Coiled coil</keyword>
<dbReference type="SUPFAM" id="SSF53098">
    <property type="entry name" value="Ribonuclease H-like"/>
    <property type="match status" value="1"/>
</dbReference>
<evidence type="ECO:0000313" key="6">
    <source>
        <dbReference type="Proteomes" id="UP001054252"/>
    </source>
</evidence>
<dbReference type="Pfam" id="PF00665">
    <property type="entry name" value="rve"/>
    <property type="match status" value="1"/>
</dbReference>
<dbReference type="InterPro" id="IPR057670">
    <property type="entry name" value="SH3_retrovirus"/>
</dbReference>
<keyword evidence="1" id="KW-0645">Protease</keyword>
<name>A0AAV5LIM5_9ROSI</name>
<dbReference type="Pfam" id="PF25597">
    <property type="entry name" value="SH3_retrovirus"/>
    <property type="match status" value="1"/>
</dbReference>
<organism evidence="5 6">
    <name type="scientific">Rubroshorea leprosula</name>
    <dbReference type="NCBI Taxonomy" id="152421"/>
    <lineage>
        <taxon>Eukaryota</taxon>
        <taxon>Viridiplantae</taxon>
        <taxon>Streptophyta</taxon>
        <taxon>Embryophyta</taxon>
        <taxon>Tracheophyta</taxon>
        <taxon>Spermatophyta</taxon>
        <taxon>Magnoliopsida</taxon>
        <taxon>eudicotyledons</taxon>
        <taxon>Gunneridae</taxon>
        <taxon>Pentapetalae</taxon>
        <taxon>rosids</taxon>
        <taxon>malvids</taxon>
        <taxon>Malvales</taxon>
        <taxon>Dipterocarpaceae</taxon>
        <taxon>Rubroshorea</taxon>
    </lineage>
</organism>
<dbReference type="Pfam" id="PF14223">
    <property type="entry name" value="Retrotran_gag_2"/>
    <property type="match status" value="1"/>
</dbReference>
<evidence type="ECO:0000313" key="5">
    <source>
        <dbReference type="EMBL" id="GKV36989.1"/>
    </source>
</evidence>
<dbReference type="GO" id="GO:0008233">
    <property type="term" value="F:peptidase activity"/>
    <property type="evidence" value="ECO:0007669"/>
    <property type="project" value="UniProtKB-KW"/>
</dbReference>
<dbReference type="PROSITE" id="PS50994">
    <property type="entry name" value="INTEGRASE"/>
    <property type="match status" value="1"/>
</dbReference>
<feature type="domain" description="Integrase catalytic" evidence="4">
    <location>
        <begin position="414"/>
        <end position="529"/>
    </location>
</feature>
<dbReference type="GO" id="GO:0015074">
    <property type="term" value="P:DNA integration"/>
    <property type="evidence" value="ECO:0007669"/>
    <property type="project" value="InterPro"/>
</dbReference>
<dbReference type="GO" id="GO:0006508">
    <property type="term" value="P:proteolysis"/>
    <property type="evidence" value="ECO:0007669"/>
    <property type="project" value="UniProtKB-KW"/>
</dbReference>
<dbReference type="PANTHER" id="PTHR42648:SF18">
    <property type="entry name" value="RETROTRANSPOSON, UNCLASSIFIED-LIKE PROTEIN"/>
    <property type="match status" value="1"/>
</dbReference>
<feature type="region of interest" description="Disordered" evidence="3">
    <location>
        <begin position="600"/>
        <end position="620"/>
    </location>
</feature>
<sequence length="690" mass="79422">MASENYFQPSIPRFDGHHYDYWSMLMENFLRSKEYWTVVEASVLEPATSANDAQRAEIEKEKLKDLKAKNYLFQAIDRAILETILNKSTSKTIWDSMKKKYRGNERDDGYCKQDDGENLDDVAIVEKILRFMTTKFNYVVYSIEGSNDIETLSLDELQNLLLVHEWKINCQDKLEGSSATEYQKRWQNRNCQAVDNRSKSAGKASVDCFRCHKYSHYRSECHANLNRGENSNFVEHNVRNDDASLFMVCHPKEVNKKNVWYLDTGCNNHMCGDKSAFSDLDESFQDKVKFGDNSTIVVKGKGKSNLFSLGQLQEKGYEIMIKDGVCQVRDSKLGLIAKVKMTENRLFPLYLQTTNLSCLFARLKDIAWLWHCQYGHIYFGGLKALQQKEMVNGLPHFDSLSKICEICMVSKQHRNSFPKDRSWRAKWVLDLVHSDLCGPINPTSNGGKQYFITFVDDYNRKTLVYFLQTKSEALAVFKKFKVLVENEAGKSVKVLRTDHGGEFNSKEFADFCETNGIKRQLTAAYTPQSPTSPLPNMTLEEAWSGRKPTVDYFRIFGCIAYAHVPNQKRSKLDDKEEKCIFLGVSDQSKAYRLYNPITKKNSKGQTQQTGGLTSADLEVSRQTTEESLNCDLLTYEEAIKEEKRQKAMAEEIDSIERNQTWELTDLLEGHKTIGVKWIYKTKLKENGEVT</sequence>
<dbReference type="AlphaFoldDB" id="A0AAV5LIM5"/>
<feature type="compositionally biased region" description="Polar residues" evidence="3">
    <location>
        <begin position="603"/>
        <end position="612"/>
    </location>
</feature>
<accession>A0AAV5LIM5</accession>
<dbReference type="InterPro" id="IPR054722">
    <property type="entry name" value="PolX-like_BBD"/>
</dbReference>
<dbReference type="InterPro" id="IPR001584">
    <property type="entry name" value="Integrase_cat-core"/>
</dbReference>
<dbReference type="InterPro" id="IPR025724">
    <property type="entry name" value="GAG-pre-integrase_dom"/>
</dbReference>
<dbReference type="Pfam" id="PF22936">
    <property type="entry name" value="Pol_BBD"/>
    <property type="match status" value="1"/>
</dbReference>
<keyword evidence="6" id="KW-1185">Reference proteome</keyword>
<evidence type="ECO:0000256" key="3">
    <source>
        <dbReference type="SAM" id="MobiDB-lite"/>
    </source>
</evidence>
<dbReference type="InterPro" id="IPR039537">
    <property type="entry name" value="Retrotran_Ty1/copia-like"/>
</dbReference>
<dbReference type="Proteomes" id="UP001054252">
    <property type="component" value="Unassembled WGS sequence"/>
</dbReference>
<gene>
    <name evidence="5" type="ORF">SLEP1_g45065</name>
</gene>
<protein>
    <recommendedName>
        <fullName evidence="4">Integrase catalytic domain-containing protein</fullName>
    </recommendedName>
</protein>
<evidence type="ECO:0000259" key="4">
    <source>
        <dbReference type="PROSITE" id="PS50994"/>
    </source>
</evidence>
<dbReference type="PANTHER" id="PTHR42648">
    <property type="entry name" value="TRANSPOSASE, PUTATIVE-RELATED"/>
    <property type="match status" value="1"/>
</dbReference>
<dbReference type="EMBL" id="BPVZ01000119">
    <property type="protein sequence ID" value="GKV36989.1"/>
    <property type="molecule type" value="Genomic_DNA"/>
</dbReference>